<dbReference type="PROSITE" id="PS51670">
    <property type="entry name" value="SHKT"/>
    <property type="match status" value="1"/>
</dbReference>
<dbReference type="Proteomes" id="UP000594262">
    <property type="component" value="Unplaced"/>
</dbReference>
<proteinExistence type="predicted"/>
<evidence type="ECO:0000256" key="1">
    <source>
        <dbReference type="PROSITE-ProRule" id="PRU01005"/>
    </source>
</evidence>
<reference evidence="4" key="1">
    <citation type="submission" date="2021-01" db="UniProtKB">
        <authorList>
            <consortium name="EnsemblMetazoa"/>
        </authorList>
    </citation>
    <scope>IDENTIFICATION</scope>
</reference>
<keyword evidence="2" id="KW-1133">Transmembrane helix</keyword>
<dbReference type="AlphaFoldDB" id="A0A7M5UQ77"/>
<dbReference type="Pfam" id="PF01549">
    <property type="entry name" value="ShK"/>
    <property type="match status" value="1"/>
</dbReference>
<accession>A0A7M5UQ77</accession>
<comment type="caution">
    <text evidence="1">Lacks conserved residue(s) required for the propagation of feature annotation.</text>
</comment>
<name>A0A7M5UQ77_9CNID</name>
<keyword evidence="2" id="KW-0472">Membrane</keyword>
<keyword evidence="2" id="KW-0812">Transmembrane</keyword>
<dbReference type="EnsemblMetazoa" id="CLYHEMT003959.1">
    <property type="protein sequence ID" value="CLYHEMP003959.1"/>
    <property type="gene ID" value="CLYHEMG003959"/>
</dbReference>
<evidence type="ECO:0000313" key="4">
    <source>
        <dbReference type="EnsemblMetazoa" id="CLYHEMP003959.1"/>
    </source>
</evidence>
<feature type="domain" description="ShKT" evidence="3">
    <location>
        <begin position="121"/>
        <end position="161"/>
    </location>
</feature>
<keyword evidence="5" id="KW-1185">Reference proteome</keyword>
<evidence type="ECO:0000256" key="2">
    <source>
        <dbReference type="SAM" id="Phobius"/>
    </source>
</evidence>
<protein>
    <recommendedName>
        <fullName evidence="3">ShKT domain-containing protein</fullName>
    </recommendedName>
</protein>
<sequence length="161" mass="18983">ANYYYKAALQQRIFFRTKHYINQIFKTLHYSRFVFAAVQCGQFQNISTLFKFDSKMKLLLLATLCFVTIHVTMARHFHRAKNPVDMDENMIHKRHVVEDMARRDYLNARYDYFQSKRGGPCDDRDDNCGNFLAHGKRICTDNSMPGYAYIKHNCKKSCGLC</sequence>
<evidence type="ECO:0000259" key="3">
    <source>
        <dbReference type="PROSITE" id="PS51670"/>
    </source>
</evidence>
<dbReference type="InterPro" id="IPR003582">
    <property type="entry name" value="ShKT_dom"/>
</dbReference>
<evidence type="ECO:0000313" key="5">
    <source>
        <dbReference type="Proteomes" id="UP000594262"/>
    </source>
</evidence>
<organism evidence="4 5">
    <name type="scientific">Clytia hemisphaerica</name>
    <dbReference type="NCBI Taxonomy" id="252671"/>
    <lineage>
        <taxon>Eukaryota</taxon>
        <taxon>Metazoa</taxon>
        <taxon>Cnidaria</taxon>
        <taxon>Hydrozoa</taxon>
        <taxon>Hydroidolina</taxon>
        <taxon>Leptothecata</taxon>
        <taxon>Obeliida</taxon>
        <taxon>Clytiidae</taxon>
        <taxon>Clytia</taxon>
    </lineage>
</organism>
<feature type="transmembrane region" description="Helical" evidence="2">
    <location>
        <begin position="58"/>
        <end position="77"/>
    </location>
</feature>